<evidence type="ECO:0008006" key="4">
    <source>
        <dbReference type="Google" id="ProtNLM"/>
    </source>
</evidence>
<dbReference type="GO" id="GO:0045046">
    <property type="term" value="P:protein import into peroxisome membrane"/>
    <property type="evidence" value="ECO:0007669"/>
    <property type="project" value="TreeGrafter"/>
</dbReference>
<dbReference type="PANTHER" id="PTHR12774">
    <property type="entry name" value="PEROXISOMAL BIOGENESIS FACTOR 19"/>
    <property type="match status" value="1"/>
</dbReference>
<reference evidence="2 3" key="1">
    <citation type="submission" date="2016-05" db="EMBL/GenBank/DDBJ databases">
        <title>Genome sequencing of Trichophyton rubrum CMCC(F)T1i isolated from hair.</title>
        <authorList>
            <person name="Zhan P."/>
            <person name="Tao Y."/>
            <person name="Liu W."/>
        </authorList>
    </citation>
    <scope>NUCLEOTIDE SEQUENCE [LARGE SCALE GENOMIC DNA]</scope>
    <source>
        <strain evidence="3">CMCC(F)T1i</strain>
    </source>
</reference>
<feature type="compositionally biased region" description="Polar residues" evidence="1">
    <location>
        <begin position="182"/>
        <end position="200"/>
    </location>
</feature>
<evidence type="ECO:0000256" key="1">
    <source>
        <dbReference type="SAM" id="MobiDB-lite"/>
    </source>
</evidence>
<accession>A0A178EYC5</accession>
<feature type="region of interest" description="Disordered" evidence="1">
    <location>
        <begin position="71"/>
        <end position="93"/>
    </location>
</feature>
<feature type="region of interest" description="Disordered" evidence="1">
    <location>
        <begin position="107"/>
        <end position="144"/>
    </location>
</feature>
<gene>
    <name evidence="2" type="ORF">A7C99_3613</name>
</gene>
<name>A0A178EYC5_TRIRU</name>
<comment type="caution">
    <text evidence="2">The sequence shown here is derived from an EMBL/GenBank/DDBJ whole genome shotgun (WGS) entry which is preliminary data.</text>
</comment>
<feature type="region of interest" description="Disordered" evidence="1">
    <location>
        <begin position="172"/>
        <end position="207"/>
    </location>
</feature>
<sequence length="377" mass="41338">MADTNSPAPAEKEAKPVAEAQPSKPEEVKNELPTQAEEEESDWEELDGKNANPCVELALCINTTSQAAQDKIIPESQENQEKSNTDLSAADQDALLKQLEAGMAELMGALPADASGQQTKEGDSSKERTNDIPGMPQFSGNEDWNALTEELEKKGFTVADVMKLMMGEELMTGGEGVPGMDGSTTTDKASGTAKQPSPSTKKGEDNFQETIQKTMERMQESGDKATAEVNESGNEDVLMQILKAMESSGLAGTGEGEDGNLDKLFMGIMEQLSNKEMLYEPLKELDDKFGPWLRENKEKIGKEDRERYELQASLVSDIVRKFEEKNFSDDKPEDRAYIWEKMQKMQAAGSPPDDLISAPFMDESKLQALGQEGCAQQ</sequence>
<feature type="compositionally biased region" description="Basic and acidic residues" evidence="1">
    <location>
        <begin position="120"/>
        <end position="130"/>
    </location>
</feature>
<dbReference type="Pfam" id="PF04614">
    <property type="entry name" value="Pex19"/>
    <property type="match status" value="1"/>
</dbReference>
<dbReference type="VEuPathDB" id="FungiDB:TERG_06732"/>
<dbReference type="GO" id="GO:0033328">
    <property type="term" value="F:peroxisome membrane targeting sequence binding"/>
    <property type="evidence" value="ECO:0007669"/>
    <property type="project" value="TreeGrafter"/>
</dbReference>
<dbReference type="AlphaFoldDB" id="A0A178EYC5"/>
<feature type="compositionally biased region" description="Acidic residues" evidence="1">
    <location>
        <begin position="36"/>
        <end position="45"/>
    </location>
</feature>
<dbReference type="InterPro" id="IPR038322">
    <property type="entry name" value="Pex19_C_sf"/>
</dbReference>
<feature type="region of interest" description="Disordered" evidence="1">
    <location>
        <begin position="1"/>
        <end position="50"/>
    </location>
</feature>
<dbReference type="GO" id="GO:0005778">
    <property type="term" value="C:peroxisomal membrane"/>
    <property type="evidence" value="ECO:0007669"/>
    <property type="project" value="TreeGrafter"/>
</dbReference>
<organism evidence="2 3">
    <name type="scientific">Trichophyton rubrum</name>
    <name type="common">Athlete's foot fungus</name>
    <name type="synonym">Epidermophyton rubrum</name>
    <dbReference type="NCBI Taxonomy" id="5551"/>
    <lineage>
        <taxon>Eukaryota</taxon>
        <taxon>Fungi</taxon>
        <taxon>Dikarya</taxon>
        <taxon>Ascomycota</taxon>
        <taxon>Pezizomycotina</taxon>
        <taxon>Eurotiomycetes</taxon>
        <taxon>Eurotiomycetidae</taxon>
        <taxon>Onygenales</taxon>
        <taxon>Arthrodermataceae</taxon>
        <taxon>Trichophyton</taxon>
    </lineage>
</organism>
<proteinExistence type="predicted"/>
<protein>
    <recommendedName>
        <fullName evidence="4">Peroxisomal membrane protein receptor Pex19</fullName>
    </recommendedName>
</protein>
<dbReference type="PANTHER" id="PTHR12774:SF2">
    <property type="entry name" value="PEROXISOMAL BIOGENESIS FACTOR 19"/>
    <property type="match status" value="1"/>
</dbReference>
<dbReference type="Gene3D" id="1.20.120.900">
    <property type="entry name" value="Pex19, mPTS binding domain"/>
    <property type="match status" value="1"/>
</dbReference>
<dbReference type="InterPro" id="IPR006708">
    <property type="entry name" value="Pex19"/>
</dbReference>
<evidence type="ECO:0000313" key="3">
    <source>
        <dbReference type="Proteomes" id="UP000243015"/>
    </source>
</evidence>
<evidence type="ECO:0000313" key="2">
    <source>
        <dbReference type="EMBL" id="OAL65131.1"/>
    </source>
</evidence>
<dbReference type="Proteomes" id="UP000243015">
    <property type="component" value="Unassembled WGS sequence"/>
</dbReference>
<dbReference type="EMBL" id="LHPM01000014">
    <property type="protein sequence ID" value="OAL65131.1"/>
    <property type="molecule type" value="Genomic_DNA"/>
</dbReference>